<dbReference type="PIRSF" id="PIRSF004848">
    <property type="entry name" value="YBL036c_PLPDEIII"/>
    <property type="match status" value="1"/>
</dbReference>
<dbReference type="FunFam" id="3.20.20.10:FF:000018">
    <property type="entry name" value="Pyridoxal phosphate homeostasis protein"/>
    <property type="match status" value="1"/>
</dbReference>
<comment type="similarity">
    <text evidence="2 4">Belongs to the pyridoxal phosphate-binding protein YggS/PROSC family.</text>
</comment>
<comment type="function">
    <text evidence="2">Pyridoxal 5'-phosphate (PLP)-binding protein, which is involved in PLP homeostasis.</text>
</comment>
<evidence type="ECO:0000256" key="3">
    <source>
        <dbReference type="PIRSR" id="PIRSR004848-1"/>
    </source>
</evidence>
<dbReference type="PANTHER" id="PTHR10146">
    <property type="entry name" value="PROLINE SYNTHETASE CO-TRANSCRIBED BACTERIAL HOMOLOG PROTEIN"/>
    <property type="match status" value="1"/>
</dbReference>
<gene>
    <name evidence="6" type="ORF">GTW20_05315</name>
</gene>
<evidence type="ECO:0000256" key="1">
    <source>
        <dbReference type="ARBA" id="ARBA00022898"/>
    </source>
</evidence>
<dbReference type="Proteomes" id="UP000467124">
    <property type="component" value="Unassembled WGS sequence"/>
</dbReference>
<keyword evidence="1 2" id="KW-0663">Pyridoxal phosphate</keyword>
<dbReference type="InterPro" id="IPR001608">
    <property type="entry name" value="Ala_racemase_N"/>
</dbReference>
<dbReference type="SUPFAM" id="SSF51419">
    <property type="entry name" value="PLP-binding barrel"/>
    <property type="match status" value="1"/>
</dbReference>
<dbReference type="RefSeq" id="WP_161110422.1">
    <property type="nucleotide sequence ID" value="NZ_WWHY01000001.1"/>
</dbReference>
<evidence type="ECO:0000256" key="2">
    <source>
        <dbReference type="HAMAP-Rule" id="MF_02087"/>
    </source>
</evidence>
<proteinExistence type="inferred from homology"/>
<dbReference type="Gene3D" id="3.20.20.10">
    <property type="entry name" value="Alanine racemase"/>
    <property type="match status" value="1"/>
</dbReference>
<evidence type="ECO:0000259" key="5">
    <source>
        <dbReference type="Pfam" id="PF01168"/>
    </source>
</evidence>
<evidence type="ECO:0000313" key="6">
    <source>
        <dbReference type="EMBL" id="MYR31703.1"/>
    </source>
</evidence>
<dbReference type="HAMAP" id="MF_02087">
    <property type="entry name" value="PLP_homeostasis"/>
    <property type="match status" value="1"/>
</dbReference>
<dbReference type="AlphaFoldDB" id="A0A7K2IP16"/>
<dbReference type="PANTHER" id="PTHR10146:SF14">
    <property type="entry name" value="PYRIDOXAL PHOSPHATE HOMEOSTASIS PROTEIN"/>
    <property type="match status" value="1"/>
</dbReference>
<dbReference type="EMBL" id="WWHY01000001">
    <property type="protein sequence ID" value="MYR31703.1"/>
    <property type="molecule type" value="Genomic_DNA"/>
</dbReference>
<dbReference type="CDD" id="cd00635">
    <property type="entry name" value="PLPDE_III_YBL036c_like"/>
    <property type="match status" value="1"/>
</dbReference>
<accession>A0A7K2IP16</accession>
<comment type="caution">
    <text evidence="6">The sequence shown here is derived from an EMBL/GenBank/DDBJ whole genome shotgun (WGS) entry which is preliminary data.</text>
</comment>
<name>A0A7K2IP16_9ACTN</name>
<evidence type="ECO:0000313" key="7">
    <source>
        <dbReference type="Proteomes" id="UP000467124"/>
    </source>
</evidence>
<organism evidence="6 7">
    <name type="scientific">Nocardiopsis alba</name>
    <dbReference type="NCBI Taxonomy" id="53437"/>
    <lineage>
        <taxon>Bacteria</taxon>
        <taxon>Bacillati</taxon>
        <taxon>Actinomycetota</taxon>
        <taxon>Actinomycetes</taxon>
        <taxon>Streptosporangiales</taxon>
        <taxon>Nocardiopsidaceae</taxon>
        <taxon>Nocardiopsis</taxon>
    </lineage>
</organism>
<dbReference type="GO" id="GO:0030170">
    <property type="term" value="F:pyridoxal phosphate binding"/>
    <property type="evidence" value="ECO:0007669"/>
    <property type="project" value="UniProtKB-UniRule"/>
</dbReference>
<feature type="domain" description="Alanine racemase N-terminal" evidence="5">
    <location>
        <begin position="59"/>
        <end position="248"/>
    </location>
</feature>
<comment type="cofactor">
    <cofactor evidence="3">
        <name>pyridoxal 5'-phosphate</name>
        <dbReference type="ChEBI" id="CHEBI:597326"/>
    </cofactor>
</comment>
<dbReference type="InterPro" id="IPR029066">
    <property type="entry name" value="PLP-binding_barrel"/>
</dbReference>
<sequence length="269" mass="29541">MPKTDRSAEAEGRYPTARTVDDFARNLATVRERIAAAAERSGRDATRIRLLPVGKTVPEERLRTAARAGCREFGENKVQEADRKRRALADLDVRWSIIGHLQRNKARDVAAFASEFQALDGLRVAEALDRRLQAAGRGLDVHVQVNTSAEDSKFGLPPEELPAFLAALPRYSSLRVRGLMTLAVLDTDVDRVRACFSLLRTLRDRAREVDPDLIGPGELSMGMSGDYEVAVEEGATCVRVGQAIFGARATPDSLYWPEKTTGRGEAPPS</sequence>
<feature type="modified residue" description="N6-(pyridoxal phosphate)lysine" evidence="2 3">
    <location>
        <position position="55"/>
    </location>
</feature>
<dbReference type="Pfam" id="PF01168">
    <property type="entry name" value="Ala_racemase_N"/>
    <property type="match status" value="1"/>
</dbReference>
<dbReference type="InterPro" id="IPR011078">
    <property type="entry name" value="PyrdxlP_homeostasis"/>
</dbReference>
<protein>
    <recommendedName>
        <fullName evidence="2">Pyridoxal phosphate homeostasis protein</fullName>
        <shortName evidence="2">PLP homeostasis protein</shortName>
    </recommendedName>
</protein>
<evidence type="ECO:0000256" key="4">
    <source>
        <dbReference type="RuleBase" id="RU004514"/>
    </source>
</evidence>
<dbReference type="NCBIfam" id="TIGR00044">
    <property type="entry name" value="YggS family pyridoxal phosphate-dependent enzyme"/>
    <property type="match status" value="1"/>
</dbReference>
<reference evidence="6 7" key="1">
    <citation type="journal article" date="2019" name="Nat. Commun.">
        <title>The antimicrobial potential of Streptomyces from insect microbiomes.</title>
        <authorList>
            <person name="Chevrette M.G."/>
            <person name="Carlson C.M."/>
            <person name="Ortega H.E."/>
            <person name="Thomas C."/>
            <person name="Ananiev G.E."/>
            <person name="Barns K.J."/>
            <person name="Book A.J."/>
            <person name="Cagnazzo J."/>
            <person name="Carlos C."/>
            <person name="Flanigan W."/>
            <person name="Grubbs K.J."/>
            <person name="Horn H.A."/>
            <person name="Hoffmann F.M."/>
            <person name="Klassen J.L."/>
            <person name="Knack J.J."/>
            <person name="Lewin G.R."/>
            <person name="McDonald B.R."/>
            <person name="Muller L."/>
            <person name="Melo W.G.P."/>
            <person name="Pinto-Tomas A.A."/>
            <person name="Schmitz A."/>
            <person name="Wendt-Pienkowski E."/>
            <person name="Wildman S."/>
            <person name="Zhao M."/>
            <person name="Zhang F."/>
            <person name="Bugni T.S."/>
            <person name="Andes D.R."/>
            <person name="Pupo M.T."/>
            <person name="Currie C.R."/>
        </authorList>
    </citation>
    <scope>NUCLEOTIDE SEQUENCE [LARGE SCALE GENOMIC DNA]</scope>
    <source>
        <strain evidence="6 7">SID5840</strain>
    </source>
</reference>